<evidence type="ECO:0000256" key="16">
    <source>
        <dbReference type="ARBA" id="ARBA00023931"/>
    </source>
</evidence>
<comment type="catalytic activity">
    <reaction evidence="16">
        <text>prostaglandin H2 = prostaglandin E2</text>
        <dbReference type="Rhea" id="RHEA:12893"/>
        <dbReference type="ChEBI" id="CHEBI:57405"/>
        <dbReference type="ChEBI" id="CHEBI:606564"/>
        <dbReference type="EC" id="5.3.99.3"/>
    </reaction>
    <physiologicalReaction direction="left-to-right" evidence="16">
        <dbReference type="Rhea" id="RHEA:12894"/>
    </physiologicalReaction>
</comment>
<keyword evidence="13" id="KW-0275">Fatty acid biosynthesis</keyword>
<evidence type="ECO:0000256" key="8">
    <source>
        <dbReference type="ARBA" id="ARBA00022692"/>
    </source>
</evidence>
<dbReference type="PANTHER" id="PTHR12782">
    <property type="entry name" value="MICROSOMAL PROSTAGLANDIN E SYNTHASE-2"/>
    <property type="match status" value="1"/>
</dbReference>
<dbReference type="Pfam" id="PF13417">
    <property type="entry name" value="GST_N_3"/>
    <property type="match status" value="1"/>
</dbReference>
<dbReference type="InterPro" id="IPR011767">
    <property type="entry name" value="GLR_AS"/>
</dbReference>
<dbReference type="InterPro" id="IPR034335">
    <property type="entry name" value="PGES2_C"/>
</dbReference>
<dbReference type="InterPro" id="IPR036282">
    <property type="entry name" value="Glutathione-S-Trfase_C_sf"/>
</dbReference>
<dbReference type="GO" id="GO:0012505">
    <property type="term" value="C:endomembrane system"/>
    <property type="evidence" value="ECO:0007669"/>
    <property type="project" value="UniProtKB-SubCell"/>
</dbReference>
<evidence type="ECO:0000256" key="1">
    <source>
        <dbReference type="ARBA" id="ARBA00004702"/>
    </source>
</evidence>
<comment type="similarity">
    <text evidence="2">Belongs to the GST superfamily.</text>
</comment>
<dbReference type="SFLD" id="SFLDG01203">
    <property type="entry name" value="Prostaglandin_E_synthase_like1"/>
    <property type="match status" value="1"/>
</dbReference>
<evidence type="ECO:0000256" key="18">
    <source>
        <dbReference type="ARBA" id="ARBA00037847"/>
    </source>
</evidence>
<evidence type="ECO:0000256" key="2">
    <source>
        <dbReference type="ARBA" id="ARBA00007409"/>
    </source>
</evidence>
<keyword evidence="6" id="KW-0444">Lipid biosynthesis</keyword>
<keyword evidence="10" id="KW-1133">Transmembrane helix</keyword>
<dbReference type="GO" id="GO:0001516">
    <property type="term" value="P:prostaglandin biosynthetic process"/>
    <property type="evidence" value="ECO:0007669"/>
    <property type="project" value="UniProtKB-UniPathway"/>
</dbReference>
<dbReference type="InterPro" id="IPR010987">
    <property type="entry name" value="Glutathione-S-Trfase_C-like"/>
</dbReference>
<comment type="caution">
    <text evidence="20">The sequence shown here is derived from an EMBL/GenBank/DDBJ whole genome shotgun (WGS) entry which is preliminary data.</text>
</comment>
<dbReference type="CDD" id="cd03197">
    <property type="entry name" value="GST_C_mPGES2"/>
    <property type="match status" value="1"/>
</dbReference>
<gene>
    <name evidence="20" type="ORF">C3L33_11169</name>
</gene>
<evidence type="ECO:0000256" key="7">
    <source>
        <dbReference type="ARBA" id="ARBA00022585"/>
    </source>
</evidence>
<dbReference type="InterPro" id="IPR004046">
    <property type="entry name" value="GST_C"/>
</dbReference>
<feature type="domain" description="GST C-terminal" evidence="19">
    <location>
        <begin position="193"/>
        <end position="319"/>
    </location>
</feature>
<dbReference type="InterPro" id="IPR004045">
    <property type="entry name" value="Glutathione_S-Trfase_N"/>
</dbReference>
<keyword evidence="7" id="KW-0643">Prostaglandin biosynthesis</keyword>
<evidence type="ECO:0000313" key="21">
    <source>
        <dbReference type="Proteomes" id="UP000428333"/>
    </source>
</evidence>
<evidence type="ECO:0000259" key="19">
    <source>
        <dbReference type="PROSITE" id="PS50405"/>
    </source>
</evidence>
<protein>
    <recommendedName>
        <fullName evidence="4">Prostaglandin E synthase 2</fullName>
        <ecNumber evidence="3">5.3.99.3</ecNumber>
    </recommendedName>
    <alternativeName>
        <fullName evidence="17">Microsomal prostaglandin E synthase 2</fullName>
    </alternativeName>
</protein>
<evidence type="ECO:0000256" key="13">
    <source>
        <dbReference type="ARBA" id="ARBA00023160"/>
    </source>
</evidence>
<evidence type="ECO:0000256" key="9">
    <source>
        <dbReference type="ARBA" id="ARBA00022832"/>
    </source>
</evidence>
<dbReference type="SFLD" id="SFLDS00019">
    <property type="entry name" value="Glutathione_Transferase_(cytos"/>
    <property type="match status" value="1"/>
</dbReference>
<dbReference type="Pfam" id="PF00043">
    <property type="entry name" value="GST_C"/>
    <property type="match status" value="1"/>
</dbReference>
<evidence type="ECO:0000256" key="10">
    <source>
        <dbReference type="ARBA" id="ARBA00022989"/>
    </source>
</evidence>
<dbReference type="Proteomes" id="UP000428333">
    <property type="component" value="Linkage Group LG06"/>
</dbReference>
<reference evidence="20 21" key="1">
    <citation type="journal article" date="2019" name="Genome Biol. Evol.">
        <title>The Rhododendron genome and chromosomal organization provide insight into shared whole-genome duplications across the heath family (Ericaceae).</title>
        <authorList>
            <person name="Soza V.L."/>
            <person name="Lindsley D."/>
            <person name="Waalkes A."/>
            <person name="Ramage E."/>
            <person name="Patwardhan R.P."/>
            <person name="Burton J.N."/>
            <person name="Adey A."/>
            <person name="Kumar A."/>
            <person name="Qiu R."/>
            <person name="Shendure J."/>
            <person name="Hall B."/>
        </authorList>
    </citation>
    <scope>NUCLEOTIDE SEQUENCE [LARGE SCALE GENOMIC DNA]</scope>
    <source>
        <strain evidence="20">RSF 1966-606</strain>
    </source>
</reference>
<accession>A0A6A4LKS4</accession>
<keyword evidence="5" id="KW-0644">Prostaglandin metabolism</keyword>
<dbReference type="EC" id="5.3.99.3" evidence="3"/>
<evidence type="ECO:0000256" key="4">
    <source>
        <dbReference type="ARBA" id="ARBA00019474"/>
    </source>
</evidence>
<evidence type="ECO:0000256" key="11">
    <source>
        <dbReference type="ARBA" id="ARBA00023098"/>
    </source>
</evidence>
<feature type="non-terminal residue" evidence="20">
    <location>
        <position position="1"/>
    </location>
</feature>
<dbReference type="PROSITE" id="PS50405">
    <property type="entry name" value="GST_CTER"/>
    <property type="match status" value="1"/>
</dbReference>
<dbReference type="OrthoDB" id="423541at2759"/>
<dbReference type="InterPro" id="IPR036249">
    <property type="entry name" value="Thioredoxin-like_sf"/>
</dbReference>
<dbReference type="GO" id="GO:0005739">
    <property type="term" value="C:mitochondrion"/>
    <property type="evidence" value="ECO:0007669"/>
    <property type="project" value="TreeGrafter"/>
</dbReference>
<evidence type="ECO:0000256" key="17">
    <source>
        <dbReference type="ARBA" id="ARBA00031041"/>
    </source>
</evidence>
<organism evidence="20 21">
    <name type="scientific">Rhododendron williamsianum</name>
    <dbReference type="NCBI Taxonomy" id="262921"/>
    <lineage>
        <taxon>Eukaryota</taxon>
        <taxon>Viridiplantae</taxon>
        <taxon>Streptophyta</taxon>
        <taxon>Embryophyta</taxon>
        <taxon>Tracheophyta</taxon>
        <taxon>Spermatophyta</taxon>
        <taxon>Magnoliopsida</taxon>
        <taxon>eudicotyledons</taxon>
        <taxon>Gunneridae</taxon>
        <taxon>Pentapetalae</taxon>
        <taxon>asterids</taxon>
        <taxon>Ericales</taxon>
        <taxon>Ericaceae</taxon>
        <taxon>Ericoideae</taxon>
        <taxon>Rhodoreae</taxon>
        <taxon>Rhododendron</taxon>
    </lineage>
</organism>
<keyword evidence="21" id="KW-1185">Reference proteome</keyword>
<evidence type="ECO:0000313" key="20">
    <source>
        <dbReference type="EMBL" id="KAE9456924.1"/>
    </source>
</evidence>
<keyword evidence="9" id="KW-0276">Fatty acid metabolism</keyword>
<dbReference type="SFLD" id="SFLDG01182">
    <property type="entry name" value="Prostaglandin_E_synthase_like"/>
    <property type="match status" value="1"/>
</dbReference>
<dbReference type="GO" id="GO:0050220">
    <property type="term" value="F:prostaglandin-E synthase activity"/>
    <property type="evidence" value="ECO:0007669"/>
    <property type="project" value="UniProtKB-EC"/>
</dbReference>
<name>A0A6A4LKS4_9ERIC</name>
<dbReference type="SUPFAM" id="SSF52833">
    <property type="entry name" value="Thioredoxin-like"/>
    <property type="match status" value="1"/>
</dbReference>
<dbReference type="SUPFAM" id="SSF47616">
    <property type="entry name" value="GST C-terminal domain-like"/>
    <property type="match status" value="1"/>
</dbReference>
<dbReference type="PROSITE" id="PS00195">
    <property type="entry name" value="GLUTAREDOXIN_1"/>
    <property type="match status" value="1"/>
</dbReference>
<dbReference type="Gene3D" id="1.20.1050.10">
    <property type="match status" value="1"/>
</dbReference>
<comment type="catalytic activity">
    <reaction evidence="15">
        <text>prostaglandin H2 = (12S)-hydroxy-(5Z,8E,10E)-heptadecatrienoate + malonaldehyde</text>
        <dbReference type="Rhea" id="RHEA:48644"/>
        <dbReference type="ChEBI" id="CHEBI:57405"/>
        <dbReference type="ChEBI" id="CHEBI:90694"/>
        <dbReference type="ChEBI" id="CHEBI:566274"/>
    </reaction>
    <physiologicalReaction direction="left-to-right" evidence="15">
        <dbReference type="Rhea" id="RHEA:48645"/>
    </physiologicalReaction>
</comment>
<keyword evidence="8" id="KW-0812">Transmembrane</keyword>
<evidence type="ECO:0000256" key="14">
    <source>
        <dbReference type="ARBA" id="ARBA00023235"/>
    </source>
</evidence>
<evidence type="ECO:0000256" key="6">
    <source>
        <dbReference type="ARBA" id="ARBA00022516"/>
    </source>
</evidence>
<evidence type="ECO:0000256" key="12">
    <source>
        <dbReference type="ARBA" id="ARBA00023136"/>
    </source>
</evidence>
<evidence type="ECO:0000256" key="15">
    <source>
        <dbReference type="ARBA" id="ARBA00023930"/>
    </source>
</evidence>
<comment type="pathway">
    <text evidence="1">Lipid metabolism; prostaglandin biosynthesis.</text>
</comment>
<dbReference type="InterPro" id="IPR040079">
    <property type="entry name" value="Glutathione_S-Trfase"/>
</dbReference>
<dbReference type="InterPro" id="IPR034334">
    <property type="entry name" value="PGES2"/>
</dbReference>
<evidence type="ECO:0000256" key="5">
    <source>
        <dbReference type="ARBA" id="ARBA00022501"/>
    </source>
</evidence>
<dbReference type="PANTHER" id="PTHR12782:SF11">
    <property type="entry name" value="PROSTAGLANDIN E SYNTHASE 2"/>
    <property type="match status" value="1"/>
</dbReference>
<comment type="subcellular location">
    <subcellularLocation>
        <location evidence="18">Endomembrane system</location>
        <topology evidence="18">Single-pass membrane protein</topology>
    </subcellularLocation>
</comment>
<sequence>MKRFSGLNRAISRATQPAALTASPTHDRILHTAPYTTTTSSSPFKSRFLWDHAIANHSSGHWTRSAAANAVAGTMMFSVAASTLAEEVHAKEAPSKKFNPKEVVLYQYEACPFCNKVKAFLDYYDIPYKVVEVNPINKKEIKWSDYKKVPILVVDGEQMVDSSEWRRWVDNHLVHVLSPNIYRSPSEALESFDYIATQGNFSFTERIMAKYAGAAAMYFVSKKLKKRYNITDERAALYEAAEKWVDALNGQKFLGGSKPNLADLAVFGVLKPIRYLKSGRDMVEHTRIGEWYSRMESEVGKSSRVMEQNIVVKDPRRSYRVTAPRSTGTVQIGAALLCQFSHRACIEEPEKESGRGPERLMNA</sequence>
<dbReference type="UniPathway" id="UPA00662"/>
<keyword evidence="14" id="KW-0413">Isomerase</keyword>
<keyword evidence="11" id="KW-0443">Lipid metabolism</keyword>
<dbReference type="EMBL" id="QEFC01001550">
    <property type="protein sequence ID" value="KAE9456924.1"/>
    <property type="molecule type" value="Genomic_DNA"/>
</dbReference>
<proteinExistence type="inferred from homology"/>
<keyword evidence="12" id="KW-0472">Membrane</keyword>
<dbReference type="AlphaFoldDB" id="A0A6A4LKS4"/>
<evidence type="ECO:0000256" key="3">
    <source>
        <dbReference type="ARBA" id="ARBA00012203"/>
    </source>
</evidence>
<dbReference type="PROSITE" id="PS51354">
    <property type="entry name" value="GLUTAREDOXIN_2"/>
    <property type="match status" value="1"/>
</dbReference>